<dbReference type="Pfam" id="PF00069">
    <property type="entry name" value="Pkinase"/>
    <property type="match status" value="2"/>
</dbReference>
<dbReference type="Gene3D" id="1.10.510.10">
    <property type="entry name" value="Transferase(Phosphotransferase) domain 1"/>
    <property type="match status" value="1"/>
</dbReference>
<evidence type="ECO:0000256" key="7">
    <source>
        <dbReference type="ARBA" id="ARBA00047899"/>
    </source>
</evidence>
<sequence length="419" mass="47277">MPTGTGFPDLYECTIDVEDPNGYCTGRYFPVIPGSVLNSGRYRIMHKLGWGGFATIWMARDTWRDSNVALKVINMEKNAQELKILRHLQHSRVAQDNADHPGRRSVVQLVDDFDLSVSHKCLVLPVMGMDLQTRIDVEKGHRLKKENAESVARQVALGLDYLWKCGIAHGDLHSKNVLFTAPAISALSEDRIMSRFGQPVTGAVSRQDGQQCPTSMPPYLVRPISIRGNDAEVGILDLGNAFFHENPPTHLSNPWHVCAPESLYNQPLDKFVDMWSMGCLLFELITGRTFMDSFLAKRIDMITGLKGILGQPPSEWYNDLDDNVRNTLDNTRIRNMGMVRYLQLNYNHDDSQLLEDYDEEEEIPIEEYEKPPPEFTDEELMALAGILSRLLSYNPQARGTPATLFKDLSCLGNKAHVAK</sequence>
<dbReference type="GO" id="GO:0050684">
    <property type="term" value="P:regulation of mRNA processing"/>
    <property type="evidence" value="ECO:0007669"/>
    <property type="project" value="TreeGrafter"/>
</dbReference>
<evidence type="ECO:0000259" key="10">
    <source>
        <dbReference type="PROSITE" id="PS50011"/>
    </source>
</evidence>
<name>A0A2B7X6Z1_9EURO</name>
<dbReference type="AlphaFoldDB" id="A0A2B7X6Z1"/>
<keyword evidence="5 11" id="KW-0418">Kinase</keyword>
<dbReference type="InterPro" id="IPR000719">
    <property type="entry name" value="Prot_kinase_dom"/>
</dbReference>
<evidence type="ECO:0000256" key="3">
    <source>
        <dbReference type="ARBA" id="ARBA00022679"/>
    </source>
</evidence>
<dbReference type="EMBL" id="PDNC01000036">
    <property type="protein sequence ID" value="PGH04679.1"/>
    <property type="molecule type" value="Genomic_DNA"/>
</dbReference>
<comment type="catalytic activity">
    <reaction evidence="8">
        <text>L-seryl-[protein] + ATP = O-phospho-L-seryl-[protein] + ADP + H(+)</text>
        <dbReference type="Rhea" id="RHEA:17989"/>
        <dbReference type="Rhea" id="RHEA-COMP:9863"/>
        <dbReference type="Rhea" id="RHEA-COMP:11604"/>
        <dbReference type="ChEBI" id="CHEBI:15378"/>
        <dbReference type="ChEBI" id="CHEBI:29999"/>
        <dbReference type="ChEBI" id="CHEBI:30616"/>
        <dbReference type="ChEBI" id="CHEBI:83421"/>
        <dbReference type="ChEBI" id="CHEBI:456216"/>
        <dbReference type="EC" id="2.7.11.1"/>
    </reaction>
</comment>
<keyword evidence="2" id="KW-0723">Serine/threonine-protein kinase</keyword>
<proteinExistence type="predicted"/>
<dbReference type="EC" id="2.7.11.1" evidence="1"/>
<dbReference type="GO" id="GO:0004674">
    <property type="term" value="F:protein serine/threonine kinase activity"/>
    <property type="evidence" value="ECO:0007669"/>
    <property type="project" value="UniProtKB-KW"/>
</dbReference>
<evidence type="ECO:0000256" key="8">
    <source>
        <dbReference type="ARBA" id="ARBA00048679"/>
    </source>
</evidence>
<dbReference type="Gene3D" id="3.30.200.20">
    <property type="entry name" value="Phosphorylase Kinase, domain 1"/>
    <property type="match status" value="1"/>
</dbReference>
<dbReference type="PANTHER" id="PTHR47634">
    <property type="entry name" value="PROTEIN KINASE DOMAIN-CONTAINING PROTEIN-RELATED"/>
    <property type="match status" value="1"/>
</dbReference>
<protein>
    <recommendedName>
        <fullName evidence="1">non-specific serine/threonine protein kinase</fullName>
        <ecNumber evidence="1">2.7.11.1</ecNumber>
    </recommendedName>
</protein>
<feature type="domain" description="Protein kinase" evidence="10">
    <location>
        <begin position="42"/>
        <end position="411"/>
    </location>
</feature>
<reference evidence="11 12" key="1">
    <citation type="submission" date="2017-10" db="EMBL/GenBank/DDBJ databases">
        <title>Comparative genomics in systemic dimorphic fungi from Ajellomycetaceae.</title>
        <authorList>
            <person name="Munoz J.F."/>
            <person name="Mcewen J.G."/>
            <person name="Clay O.K."/>
            <person name="Cuomo C.A."/>
        </authorList>
    </citation>
    <scope>NUCLEOTIDE SEQUENCE [LARGE SCALE GENOMIC DNA]</scope>
    <source>
        <strain evidence="11 12">UAMH130</strain>
    </source>
</reference>
<comment type="catalytic activity">
    <reaction evidence="7">
        <text>L-threonyl-[protein] + ATP = O-phospho-L-threonyl-[protein] + ADP + H(+)</text>
        <dbReference type="Rhea" id="RHEA:46608"/>
        <dbReference type="Rhea" id="RHEA-COMP:11060"/>
        <dbReference type="Rhea" id="RHEA-COMP:11605"/>
        <dbReference type="ChEBI" id="CHEBI:15378"/>
        <dbReference type="ChEBI" id="CHEBI:30013"/>
        <dbReference type="ChEBI" id="CHEBI:30616"/>
        <dbReference type="ChEBI" id="CHEBI:61977"/>
        <dbReference type="ChEBI" id="CHEBI:456216"/>
        <dbReference type="EC" id="2.7.11.1"/>
    </reaction>
</comment>
<comment type="caution">
    <text evidence="11">The sequence shown here is derived from an EMBL/GenBank/DDBJ whole genome shotgun (WGS) entry which is preliminary data.</text>
</comment>
<keyword evidence="4 9" id="KW-0547">Nucleotide-binding</keyword>
<evidence type="ECO:0000256" key="4">
    <source>
        <dbReference type="ARBA" id="ARBA00022741"/>
    </source>
</evidence>
<dbReference type="InterPro" id="IPR017441">
    <property type="entry name" value="Protein_kinase_ATP_BS"/>
</dbReference>
<evidence type="ECO:0000256" key="9">
    <source>
        <dbReference type="PROSITE-ProRule" id="PRU10141"/>
    </source>
</evidence>
<dbReference type="Proteomes" id="UP000224080">
    <property type="component" value="Unassembled WGS sequence"/>
</dbReference>
<dbReference type="GO" id="GO:0000245">
    <property type="term" value="P:spliceosomal complex assembly"/>
    <property type="evidence" value="ECO:0007669"/>
    <property type="project" value="TreeGrafter"/>
</dbReference>
<evidence type="ECO:0000256" key="5">
    <source>
        <dbReference type="ARBA" id="ARBA00022777"/>
    </source>
</evidence>
<dbReference type="SMART" id="SM00220">
    <property type="entry name" value="S_TKc"/>
    <property type="match status" value="1"/>
</dbReference>
<accession>A0A2B7X6Z1</accession>
<dbReference type="PANTHER" id="PTHR47634:SF9">
    <property type="entry name" value="PROTEIN KINASE DOMAIN-CONTAINING PROTEIN-RELATED"/>
    <property type="match status" value="1"/>
</dbReference>
<evidence type="ECO:0000256" key="1">
    <source>
        <dbReference type="ARBA" id="ARBA00012513"/>
    </source>
</evidence>
<feature type="binding site" evidence="9">
    <location>
        <position position="71"/>
    </location>
    <ligand>
        <name>ATP</name>
        <dbReference type="ChEBI" id="CHEBI:30616"/>
    </ligand>
</feature>
<keyword evidence="6 9" id="KW-0067">ATP-binding</keyword>
<dbReference type="InterPro" id="IPR051334">
    <property type="entry name" value="SRPK"/>
</dbReference>
<evidence type="ECO:0000313" key="11">
    <source>
        <dbReference type="EMBL" id="PGH04679.1"/>
    </source>
</evidence>
<dbReference type="PROSITE" id="PS00107">
    <property type="entry name" value="PROTEIN_KINASE_ATP"/>
    <property type="match status" value="1"/>
</dbReference>
<evidence type="ECO:0000256" key="2">
    <source>
        <dbReference type="ARBA" id="ARBA00022527"/>
    </source>
</evidence>
<dbReference type="PROSITE" id="PS50011">
    <property type="entry name" value="PROTEIN_KINASE_DOM"/>
    <property type="match status" value="1"/>
</dbReference>
<dbReference type="OrthoDB" id="4180249at2759"/>
<dbReference type="STRING" id="2060905.A0A2B7X6Z1"/>
<evidence type="ECO:0000256" key="6">
    <source>
        <dbReference type="ARBA" id="ARBA00022840"/>
    </source>
</evidence>
<dbReference type="InterPro" id="IPR011009">
    <property type="entry name" value="Kinase-like_dom_sf"/>
</dbReference>
<dbReference type="GO" id="GO:0005524">
    <property type="term" value="F:ATP binding"/>
    <property type="evidence" value="ECO:0007669"/>
    <property type="project" value="UniProtKB-UniRule"/>
</dbReference>
<evidence type="ECO:0000313" key="12">
    <source>
        <dbReference type="Proteomes" id="UP000224080"/>
    </source>
</evidence>
<gene>
    <name evidence="11" type="ORF">GX51_03346</name>
</gene>
<organism evidence="11 12">
    <name type="scientific">Blastomyces parvus</name>
    <dbReference type="NCBI Taxonomy" id="2060905"/>
    <lineage>
        <taxon>Eukaryota</taxon>
        <taxon>Fungi</taxon>
        <taxon>Dikarya</taxon>
        <taxon>Ascomycota</taxon>
        <taxon>Pezizomycotina</taxon>
        <taxon>Eurotiomycetes</taxon>
        <taxon>Eurotiomycetidae</taxon>
        <taxon>Onygenales</taxon>
        <taxon>Ajellomycetaceae</taxon>
        <taxon>Blastomyces</taxon>
    </lineage>
</organism>
<keyword evidence="3" id="KW-0808">Transferase</keyword>
<dbReference type="SUPFAM" id="SSF56112">
    <property type="entry name" value="Protein kinase-like (PK-like)"/>
    <property type="match status" value="1"/>
</dbReference>
<keyword evidence="12" id="KW-1185">Reference proteome</keyword>